<dbReference type="EMBL" id="JASNQZ010000008">
    <property type="protein sequence ID" value="KAL0953097.1"/>
    <property type="molecule type" value="Genomic_DNA"/>
</dbReference>
<evidence type="ECO:0000313" key="3">
    <source>
        <dbReference type="Proteomes" id="UP001556367"/>
    </source>
</evidence>
<gene>
    <name evidence="2" type="ORF">HGRIS_004368</name>
</gene>
<sequence length="253" mass="27953">MTCDLSEIVHSANFEALLASMEDSIHYHETPPDLATVLCIYRAASCLEFASYQAFAVSALNNFYPDTALNIPKFNAKAPVYSHAIDVMRLGRENISQLAGVLKRTFYELARAPGDLLRFCGQGTTAASFNDICRLGTVKQHLAYAWLTLATTAHWKATNCSGGDSCRINKFQSHLRKNYVLQCGNDPLYGIEKLLSEADSLEACAECLAAWRASLEDRRNGIWEDLADWIDMPETDTESESESSSPAARPNSP</sequence>
<dbReference type="Proteomes" id="UP001556367">
    <property type="component" value="Unassembled WGS sequence"/>
</dbReference>
<organism evidence="2 3">
    <name type="scientific">Hohenbuehelia grisea</name>
    <dbReference type="NCBI Taxonomy" id="104357"/>
    <lineage>
        <taxon>Eukaryota</taxon>
        <taxon>Fungi</taxon>
        <taxon>Dikarya</taxon>
        <taxon>Basidiomycota</taxon>
        <taxon>Agaricomycotina</taxon>
        <taxon>Agaricomycetes</taxon>
        <taxon>Agaricomycetidae</taxon>
        <taxon>Agaricales</taxon>
        <taxon>Pleurotineae</taxon>
        <taxon>Pleurotaceae</taxon>
        <taxon>Hohenbuehelia</taxon>
    </lineage>
</organism>
<comment type="caution">
    <text evidence="2">The sequence shown here is derived from an EMBL/GenBank/DDBJ whole genome shotgun (WGS) entry which is preliminary data.</text>
</comment>
<evidence type="ECO:0000313" key="2">
    <source>
        <dbReference type="EMBL" id="KAL0953097.1"/>
    </source>
</evidence>
<name>A0ABR3JBY4_9AGAR</name>
<keyword evidence="3" id="KW-1185">Reference proteome</keyword>
<accession>A0ABR3JBY4</accession>
<feature type="region of interest" description="Disordered" evidence="1">
    <location>
        <begin position="233"/>
        <end position="253"/>
    </location>
</feature>
<proteinExistence type="predicted"/>
<evidence type="ECO:0000256" key="1">
    <source>
        <dbReference type="SAM" id="MobiDB-lite"/>
    </source>
</evidence>
<protein>
    <submittedName>
        <fullName evidence="2">Uncharacterized protein</fullName>
    </submittedName>
</protein>
<reference evidence="3" key="1">
    <citation type="submission" date="2024-06" db="EMBL/GenBank/DDBJ databases">
        <title>Multi-omics analyses provide insights into the biosynthesis of the anticancer antibiotic pleurotin in Hohenbuehelia grisea.</title>
        <authorList>
            <person name="Weaver J.A."/>
            <person name="Alberti F."/>
        </authorList>
    </citation>
    <scope>NUCLEOTIDE SEQUENCE [LARGE SCALE GENOMIC DNA]</scope>
    <source>
        <strain evidence="3">T-177</strain>
    </source>
</reference>